<proteinExistence type="inferred from homology"/>
<keyword evidence="4" id="KW-1185">Reference proteome</keyword>
<evidence type="ECO:0000313" key="3">
    <source>
        <dbReference type="EMBL" id="GAA3011298.1"/>
    </source>
</evidence>
<dbReference type="InterPro" id="IPR006016">
    <property type="entry name" value="UspA"/>
</dbReference>
<dbReference type="InterPro" id="IPR014729">
    <property type="entry name" value="Rossmann-like_a/b/a_fold"/>
</dbReference>
<accession>A0ABP6KHV4</accession>
<evidence type="ECO:0000256" key="1">
    <source>
        <dbReference type="ARBA" id="ARBA00008791"/>
    </source>
</evidence>
<organism evidence="3 4">
    <name type="scientific">Streptosporangium longisporum</name>
    <dbReference type="NCBI Taxonomy" id="46187"/>
    <lineage>
        <taxon>Bacteria</taxon>
        <taxon>Bacillati</taxon>
        <taxon>Actinomycetota</taxon>
        <taxon>Actinomycetes</taxon>
        <taxon>Streptosporangiales</taxon>
        <taxon>Streptosporangiaceae</taxon>
        <taxon>Streptosporangium</taxon>
    </lineage>
</organism>
<sequence>MKIERVLAGFVPGSRGRDGLALALLLARQAGAGLTVAHVHVPAWTTPGPGKVDAEWRAYVARQAAHTLSQARELLSDVRDVEIDLVSHGHRGSGRGLAELAGRIGADVVTVGPAPRGPRGRISLGSTADQLLHGSPVPVALAPHGYATAAPDRLARLAVAYRRGPACAETVRQAATAAAGMGLPLRLITLVTGGGRRTGIGREMLDRLREQVAADLEAAALAQGGPGDATGVEVEVLEGGDVAAALRSSGWHEDAVLICASSRTGPLRRVFLGDMSLKIIRASPSPVIMLTRLPRTARQAARNPRKT</sequence>
<dbReference type="PANTHER" id="PTHR46268:SF6">
    <property type="entry name" value="UNIVERSAL STRESS PROTEIN UP12"/>
    <property type="match status" value="1"/>
</dbReference>
<name>A0ABP6KHV4_9ACTN</name>
<evidence type="ECO:0000313" key="4">
    <source>
        <dbReference type="Proteomes" id="UP001499930"/>
    </source>
</evidence>
<evidence type="ECO:0000259" key="2">
    <source>
        <dbReference type="Pfam" id="PF00582"/>
    </source>
</evidence>
<comment type="similarity">
    <text evidence="1">Belongs to the universal stress protein A family.</text>
</comment>
<dbReference type="Gene3D" id="3.40.50.620">
    <property type="entry name" value="HUPs"/>
    <property type="match status" value="2"/>
</dbReference>
<dbReference type="SUPFAM" id="SSF52402">
    <property type="entry name" value="Adenine nucleotide alpha hydrolases-like"/>
    <property type="match status" value="2"/>
</dbReference>
<reference evidence="4" key="1">
    <citation type="journal article" date="2019" name="Int. J. Syst. Evol. Microbiol.">
        <title>The Global Catalogue of Microorganisms (GCM) 10K type strain sequencing project: providing services to taxonomists for standard genome sequencing and annotation.</title>
        <authorList>
            <consortium name="The Broad Institute Genomics Platform"/>
            <consortium name="The Broad Institute Genome Sequencing Center for Infectious Disease"/>
            <person name="Wu L."/>
            <person name="Ma J."/>
        </authorList>
    </citation>
    <scope>NUCLEOTIDE SEQUENCE [LARGE SCALE GENOMIC DNA]</scope>
    <source>
        <strain evidence="4">JCM 3106</strain>
    </source>
</reference>
<feature type="domain" description="UspA" evidence="2">
    <location>
        <begin position="156"/>
        <end position="289"/>
    </location>
</feature>
<gene>
    <name evidence="3" type="ORF">GCM10017559_37440</name>
</gene>
<dbReference type="PANTHER" id="PTHR46268">
    <property type="entry name" value="STRESS RESPONSE PROTEIN NHAX"/>
    <property type="match status" value="1"/>
</dbReference>
<dbReference type="Proteomes" id="UP001499930">
    <property type="component" value="Unassembled WGS sequence"/>
</dbReference>
<comment type="caution">
    <text evidence="3">The sequence shown here is derived from an EMBL/GenBank/DDBJ whole genome shotgun (WGS) entry which is preliminary data.</text>
</comment>
<dbReference type="RefSeq" id="WP_344896594.1">
    <property type="nucleotide sequence ID" value="NZ_BAAAWD010000009.1"/>
</dbReference>
<dbReference type="Pfam" id="PF00582">
    <property type="entry name" value="Usp"/>
    <property type="match status" value="2"/>
</dbReference>
<protein>
    <submittedName>
        <fullName evidence="3">Universal stress protein</fullName>
    </submittedName>
</protein>
<feature type="domain" description="UspA" evidence="2">
    <location>
        <begin position="15"/>
        <end position="142"/>
    </location>
</feature>
<dbReference type="EMBL" id="BAAAWD010000009">
    <property type="protein sequence ID" value="GAA3011298.1"/>
    <property type="molecule type" value="Genomic_DNA"/>
</dbReference>